<dbReference type="EMBL" id="VTFR01000005">
    <property type="protein sequence ID" value="TYT32846.1"/>
    <property type="molecule type" value="Genomic_DNA"/>
</dbReference>
<comment type="caution">
    <text evidence="9">The sequence shown here is derived from an EMBL/GenBank/DDBJ whole genome shotgun (WGS) entry which is preliminary data.</text>
</comment>
<dbReference type="Proteomes" id="UP000323910">
    <property type="component" value="Unassembled WGS sequence"/>
</dbReference>
<keyword evidence="5 8" id="KW-0812">Transmembrane</keyword>
<evidence type="ECO:0000256" key="3">
    <source>
        <dbReference type="ARBA" id="ARBA00022519"/>
    </source>
</evidence>
<dbReference type="Proteomes" id="UP000628560">
    <property type="component" value="Unassembled WGS sequence"/>
</dbReference>
<evidence type="ECO:0000313" key="11">
    <source>
        <dbReference type="Proteomes" id="UP000323910"/>
    </source>
</evidence>
<evidence type="ECO:0000256" key="8">
    <source>
        <dbReference type="RuleBase" id="RU221113"/>
    </source>
</evidence>
<dbReference type="InterPro" id="IPR000021">
    <property type="entry name" value="Hok/gef_toxin"/>
</dbReference>
<sequence>MKQQKPIIRALMIVALTIIILSLINRKTLCEIRFRQGSLELVARMDCRSWK</sequence>
<dbReference type="AlphaFoldDB" id="A0ABD4K8D8"/>
<accession>A0ABD4K8D8</accession>
<keyword evidence="4" id="KW-1277">Toxin-antitoxin system</keyword>
<feature type="transmembrane region" description="Helical" evidence="8">
    <location>
        <begin position="6"/>
        <end position="25"/>
    </location>
</feature>
<dbReference type="Pfam" id="PF01848">
    <property type="entry name" value="HOK_GEF"/>
    <property type="match status" value="1"/>
</dbReference>
<comment type="similarity">
    <text evidence="8">Belongs to the hok/gef family.</text>
</comment>
<evidence type="ECO:0000256" key="2">
    <source>
        <dbReference type="ARBA" id="ARBA00022475"/>
    </source>
</evidence>
<proteinExistence type="inferred from homology"/>
<evidence type="ECO:0000256" key="6">
    <source>
        <dbReference type="ARBA" id="ARBA00022989"/>
    </source>
</evidence>
<keyword evidence="7 8" id="KW-0472">Membrane</keyword>
<keyword evidence="11" id="KW-1185">Reference proteome</keyword>
<dbReference type="RefSeq" id="WP_100777837.1">
    <property type="nucleotide sequence ID" value="NZ_CBCYIZ010000013.1"/>
</dbReference>
<keyword evidence="6 8" id="KW-1133">Transmembrane helix</keyword>
<protein>
    <submittedName>
        <fullName evidence="9">Hok/Gef family protein</fullName>
    </submittedName>
</protein>
<comment type="subcellular location">
    <subcellularLocation>
        <location evidence="1 8">Cell inner membrane</location>
        <topology evidence="1 8">Single-pass membrane protein</topology>
    </subcellularLocation>
</comment>
<dbReference type="PRINTS" id="PR00281">
    <property type="entry name" value="HOKGEFTOXIC"/>
</dbReference>
<dbReference type="GeneID" id="97600092"/>
<name>A0ABD4K8D8_9ENTR</name>
<evidence type="ECO:0000256" key="5">
    <source>
        <dbReference type="ARBA" id="ARBA00022692"/>
    </source>
</evidence>
<dbReference type="GO" id="GO:0005886">
    <property type="term" value="C:plasma membrane"/>
    <property type="evidence" value="ECO:0007669"/>
    <property type="project" value="UniProtKB-SubCell"/>
</dbReference>
<evidence type="ECO:0000256" key="4">
    <source>
        <dbReference type="ARBA" id="ARBA00022649"/>
    </source>
</evidence>
<evidence type="ECO:0000256" key="7">
    <source>
        <dbReference type="ARBA" id="ARBA00023136"/>
    </source>
</evidence>
<keyword evidence="2" id="KW-1003">Cell membrane</keyword>
<evidence type="ECO:0000313" key="9">
    <source>
        <dbReference type="EMBL" id="MBF4177341.1"/>
    </source>
</evidence>
<organism evidence="9 12">
    <name type="scientific">Lelliottia nimipressuralis</name>
    <dbReference type="NCBI Taxonomy" id="69220"/>
    <lineage>
        <taxon>Bacteria</taxon>
        <taxon>Pseudomonadati</taxon>
        <taxon>Pseudomonadota</taxon>
        <taxon>Gammaproteobacteria</taxon>
        <taxon>Enterobacterales</taxon>
        <taxon>Enterobacteriaceae</taxon>
        <taxon>Lelliottia</taxon>
    </lineage>
</organism>
<gene>
    <name evidence="10" type="ORF">FZO59_11560</name>
    <name evidence="9" type="ORF">ISP11_05620</name>
</gene>
<reference evidence="10 11" key="1">
    <citation type="submission" date="2019-08" db="EMBL/GenBank/DDBJ databases">
        <title>The draft genome of Lelliottia nimipressuralis strain CICC 24156.</title>
        <authorList>
            <person name="Wu W."/>
            <person name="Feng Y."/>
            <person name="Zong Z."/>
        </authorList>
    </citation>
    <scope>NUCLEOTIDE SEQUENCE [LARGE SCALE GENOMIC DNA]</scope>
    <source>
        <strain evidence="10 11">CICC 24156</strain>
    </source>
</reference>
<reference evidence="9 12" key="2">
    <citation type="submission" date="2020-11" db="EMBL/GenBank/DDBJ databases">
        <title>Identification of Lelliottia nimipressuralis from Wound Infection by Whole Genome-Based Bacterial Identification.</title>
        <authorList>
            <person name="Navarathna D.H."/>
            <person name="Choi H."/>
            <person name="Jinadatha C."/>
            <person name="Chatterjee P."/>
            <person name="Hwang M."/>
        </authorList>
    </citation>
    <scope>NUCLEOTIDE SEQUENCE [LARGE SCALE GENOMIC DNA]</scope>
    <source>
        <strain evidence="9 12">DN2020</strain>
    </source>
</reference>
<evidence type="ECO:0000313" key="12">
    <source>
        <dbReference type="Proteomes" id="UP000628560"/>
    </source>
</evidence>
<dbReference type="EMBL" id="JADIXP010000003">
    <property type="protein sequence ID" value="MBF4177341.1"/>
    <property type="molecule type" value="Genomic_DNA"/>
</dbReference>
<evidence type="ECO:0000256" key="1">
    <source>
        <dbReference type="ARBA" id="ARBA00004377"/>
    </source>
</evidence>
<keyword evidence="3" id="KW-0997">Cell inner membrane</keyword>
<evidence type="ECO:0000313" key="10">
    <source>
        <dbReference type="EMBL" id="TYT32846.1"/>
    </source>
</evidence>